<feature type="region of interest" description="Disordered" evidence="1">
    <location>
        <begin position="117"/>
        <end position="138"/>
    </location>
</feature>
<sequence>MAAFDVELDAQQREHVERAVLAVRAASSARTEEANLTAAHAIHDLRGCFQDRDGRPDYAGTSSRYRGAAAEVYERAARGDRKEAQRVNRAVQYHMATVRQERMTPEEIAAYGLAPKTRAAQRREQRHSLASPTDGPGVARAAENLREVAEAIAASTCGRLPGLVPTVRDDAIDHLRGAERAIQRIVENITQRRR</sequence>
<gene>
    <name evidence="2" type="ORF">EV193_104376</name>
</gene>
<name>A0A4Q7KSQ7_9PSEU</name>
<dbReference type="EMBL" id="SGWQ01000004">
    <property type="protein sequence ID" value="RZS39160.1"/>
    <property type="molecule type" value="Genomic_DNA"/>
</dbReference>
<dbReference type="Proteomes" id="UP000294257">
    <property type="component" value="Unassembled WGS sequence"/>
</dbReference>
<accession>A0A4Q7KSQ7</accession>
<evidence type="ECO:0000313" key="2">
    <source>
        <dbReference type="EMBL" id="RZS39160.1"/>
    </source>
</evidence>
<evidence type="ECO:0000256" key="1">
    <source>
        <dbReference type="SAM" id="MobiDB-lite"/>
    </source>
</evidence>
<dbReference type="AlphaFoldDB" id="A0A4Q7KSQ7"/>
<proteinExistence type="predicted"/>
<organism evidence="2 3">
    <name type="scientific">Herbihabitans rhizosphaerae</name>
    <dbReference type="NCBI Taxonomy" id="1872711"/>
    <lineage>
        <taxon>Bacteria</taxon>
        <taxon>Bacillati</taxon>
        <taxon>Actinomycetota</taxon>
        <taxon>Actinomycetes</taxon>
        <taxon>Pseudonocardiales</taxon>
        <taxon>Pseudonocardiaceae</taxon>
        <taxon>Herbihabitans</taxon>
    </lineage>
</organism>
<dbReference type="RefSeq" id="WP_130344729.1">
    <property type="nucleotide sequence ID" value="NZ_SGWQ01000004.1"/>
</dbReference>
<dbReference type="OrthoDB" id="10016824at2"/>
<keyword evidence="3" id="KW-1185">Reference proteome</keyword>
<comment type="caution">
    <text evidence="2">The sequence shown here is derived from an EMBL/GenBank/DDBJ whole genome shotgun (WGS) entry which is preliminary data.</text>
</comment>
<evidence type="ECO:0000313" key="3">
    <source>
        <dbReference type="Proteomes" id="UP000294257"/>
    </source>
</evidence>
<reference evidence="2 3" key="1">
    <citation type="submission" date="2019-02" db="EMBL/GenBank/DDBJ databases">
        <title>Genomic Encyclopedia of Type Strains, Phase IV (KMG-IV): sequencing the most valuable type-strain genomes for metagenomic binning, comparative biology and taxonomic classification.</title>
        <authorList>
            <person name="Goeker M."/>
        </authorList>
    </citation>
    <scope>NUCLEOTIDE SEQUENCE [LARGE SCALE GENOMIC DNA]</scope>
    <source>
        <strain evidence="2 3">DSM 101727</strain>
    </source>
</reference>
<protein>
    <submittedName>
        <fullName evidence="2">Uncharacterized protein</fullName>
    </submittedName>
</protein>